<organism evidence="2 3">
    <name type="scientific">Anopheles culicifacies</name>
    <dbReference type="NCBI Taxonomy" id="139723"/>
    <lineage>
        <taxon>Eukaryota</taxon>
        <taxon>Metazoa</taxon>
        <taxon>Ecdysozoa</taxon>
        <taxon>Arthropoda</taxon>
        <taxon>Hexapoda</taxon>
        <taxon>Insecta</taxon>
        <taxon>Pterygota</taxon>
        <taxon>Neoptera</taxon>
        <taxon>Endopterygota</taxon>
        <taxon>Diptera</taxon>
        <taxon>Nematocera</taxon>
        <taxon>Culicoidea</taxon>
        <taxon>Culicidae</taxon>
        <taxon>Anophelinae</taxon>
        <taxon>Anopheles</taxon>
        <taxon>culicifacies species complex</taxon>
    </lineage>
</organism>
<dbReference type="EnsemblMetazoa" id="ACUA011528-RA">
    <property type="protein sequence ID" value="ACUA011528-PA"/>
    <property type="gene ID" value="ACUA011528"/>
</dbReference>
<evidence type="ECO:0000313" key="3">
    <source>
        <dbReference type="Proteomes" id="UP000075883"/>
    </source>
</evidence>
<keyword evidence="1" id="KW-0812">Transmembrane</keyword>
<dbReference type="Proteomes" id="UP000075883">
    <property type="component" value="Unassembled WGS sequence"/>
</dbReference>
<protein>
    <submittedName>
        <fullName evidence="2">Uncharacterized protein</fullName>
    </submittedName>
</protein>
<dbReference type="EMBL" id="AXCM01012432">
    <property type="status" value="NOT_ANNOTATED_CDS"/>
    <property type="molecule type" value="Genomic_DNA"/>
</dbReference>
<accession>A0A182M7P0</accession>
<evidence type="ECO:0000313" key="2">
    <source>
        <dbReference type="EnsemblMetazoa" id="ACUA011528-PA"/>
    </source>
</evidence>
<evidence type="ECO:0000256" key="1">
    <source>
        <dbReference type="SAM" id="Phobius"/>
    </source>
</evidence>
<dbReference type="VEuPathDB" id="VectorBase:ACUA011528"/>
<dbReference type="AlphaFoldDB" id="A0A182M7P0"/>
<sequence>MHRNPNETPTETSGTSAALATAYRCGWLRPAAGSRTCCLVLVSLLPAMVSLTLTLLTGWSATFGTVPSTTVSTMTSRPTGHKRRHEPYHVAIRTGRTLLHCILTVLLHSVKTIFSKSIKLFDVV</sequence>
<keyword evidence="3" id="KW-1185">Reference proteome</keyword>
<reference evidence="3" key="1">
    <citation type="submission" date="2013-09" db="EMBL/GenBank/DDBJ databases">
        <title>The Genome Sequence of Anopheles culicifacies species A.</title>
        <authorList>
            <consortium name="The Broad Institute Genomics Platform"/>
            <person name="Neafsey D.E."/>
            <person name="Besansky N."/>
            <person name="Howell P."/>
            <person name="Walton C."/>
            <person name="Young S.K."/>
            <person name="Zeng Q."/>
            <person name="Gargeya S."/>
            <person name="Fitzgerald M."/>
            <person name="Haas B."/>
            <person name="Abouelleil A."/>
            <person name="Allen A.W."/>
            <person name="Alvarado L."/>
            <person name="Arachchi H.M."/>
            <person name="Berlin A.M."/>
            <person name="Chapman S.B."/>
            <person name="Gainer-Dewar J."/>
            <person name="Goldberg J."/>
            <person name="Griggs A."/>
            <person name="Gujja S."/>
            <person name="Hansen M."/>
            <person name="Howarth C."/>
            <person name="Imamovic A."/>
            <person name="Ireland A."/>
            <person name="Larimer J."/>
            <person name="McCowan C."/>
            <person name="Murphy C."/>
            <person name="Pearson M."/>
            <person name="Poon T.W."/>
            <person name="Priest M."/>
            <person name="Roberts A."/>
            <person name="Saif S."/>
            <person name="Shea T."/>
            <person name="Sisk P."/>
            <person name="Sykes S."/>
            <person name="Wortman J."/>
            <person name="Nusbaum C."/>
            <person name="Birren B."/>
        </authorList>
    </citation>
    <scope>NUCLEOTIDE SEQUENCE [LARGE SCALE GENOMIC DNA]</scope>
    <source>
        <strain evidence="3">A-37</strain>
    </source>
</reference>
<feature type="transmembrane region" description="Helical" evidence="1">
    <location>
        <begin position="37"/>
        <end position="59"/>
    </location>
</feature>
<keyword evidence="1" id="KW-0472">Membrane</keyword>
<reference evidence="2" key="2">
    <citation type="submission" date="2020-05" db="UniProtKB">
        <authorList>
            <consortium name="EnsemblMetazoa"/>
        </authorList>
    </citation>
    <scope>IDENTIFICATION</scope>
    <source>
        <strain evidence="2">A-37</strain>
    </source>
</reference>
<name>A0A182M7P0_9DIPT</name>
<keyword evidence="1" id="KW-1133">Transmembrane helix</keyword>
<proteinExistence type="predicted"/>